<evidence type="ECO:0000313" key="2">
    <source>
        <dbReference type="Proteomes" id="UP001597063"/>
    </source>
</evidence>
<accession>A0ABW2XIR2</accession>
<gene>
    <name evidence="1" type="ORF">ACFQZM_15470</name>
</gene>
<dbReference type="EMBL" id="JBHTGP010000006">
    <property type="protein sequence ID" value="MFD0685904.1"/>
    <property type="molecule type" value="Genomic_DNA"/>
</dbReference>
<reference evidence="2" key="1">
    <citation type="journal article" date="2019" name="Int. J. Syst. Evol. Microbiol.">
        <title>The Global Catalogue of Microorganisms (GCM) 10K type strain sequencing project: providing services to taxonomists for standard genome sequencing and annotation.</title>
        <authorList>
            <consortium name="The Broad Institute Genomics Platform"/>
            <consortium name="The Broad Institute Genome Sequencing Center for Infectious Disease"/>
            <person name="Wu L."/>
            <person name="Ma J."/>
        </authorList>
    </citation>
    <scope>NUCLEOTIDE SEQUENCE [LARGE SCALE GENOMIC DNA]</scope>
    <source>
        <strain evidence="2">JCM 9371</strain>
    </source>
</reference>
<dbReference type="Proteomes" id="UP001597063">
    <property type="component" value="Unassembled WGS sequence"/>
</dbReference>
<keyword evidence="2" id="KW-1185">Reference proteome</keyword>
<protein>
    <submittedName>
        <fullName evidence="1">Uncharacterized protein</fullName>
    </submittedName>
</protein>
<name>A0ABW2XIR2_9ACTN</name>
<proteinExistence type="predicted"/>
<comment type="caution">
    <text evidence="1">The sequence shown here is derived from an EMBL/GenBank/DDBJ whole genome shotgun (WGS) entry which is preliminary data.</text>
</comment>
<dbReference type="RefSeq" id="WP_131755318.1">
    <property type="nucleotide sequence ID" value="NZ_CAACUY010000004.1"/>
</dbReference>
<organism evidence="1 2">
    <name type="scientific">Actinomadura fibrosa</name>
    <dbReference type="NCBI Taxonomy" id="111802"/>
    <lineage>
        <taxon>Bacteria</taxon>
        <taxon>Bacillati</taxon>
        <taxon>Actinomycetota</taxon>
        <taxon>Actinomycetes</taxon>
        <taxon>Streptosporangiales</taxon>
        <taxon>Thermomonosporaceae</taxon>
        <taxon>Actinomadura</taxon>
    </lineage>
</organism>
<evidence type="ECO:0000313" key="1">
    <source>
        <dbReference type="EMBL" id="MFD0685904.1"/>
    </source>
</evidence>
<sequence length="167" mass="18394">MSDKDEAPDDGGAWAVIPYQPGEDETWDQLGEDWSAVRGMTPASVRLYARWGTGPLTGVCLVGEAVTASLVRSIPVGRLELLNRNESGFPIGLLKKELAPLQRERNTDPERFAEQVANYYTGFARWSSRPVKEMAEHSGVPVATMRSWIREARLRGKLPPGTRGKAG</sequence>